<dbReference type="SMART" id="SM00382">
    <property type="entry name" value="AAA"/>
    <property type="match status" value="1"/>
</dbReference>
<dbReference type="PROSITE" id="PS00211">
    <property type="entry name" value="ABC_TRANSPORTER_1"/>
    <property type="match status" value="1"/>
</dbReference>
<dbReference type="OrthoDB" id="9802264at2"/>
<gene>
    <name evidence="5" type="ORF">P618_200213</name>
</gene>
<dbReference type="PROSITE" id="PS50893">
    <property type="entry name" value="ABC_TRANSPORTER_2"/>
    <property type="match status" value="1"/>
</dbReference>
<keyword evidence="2" id="KW-0547">Nucleotide-binding</keyword>
<evidence type="ECO:0000313" key="6">
    <source>
        <dbReference type="Proteomes" id="UP000019112"/>
    </source>
</evidence>
<evidence type="ECO:0000256" key="2">
    <source>
        <dbReference type="ARBA" id="ARBA00022741"/>
    </source>
</evidence>
<keyword evidence="6" id="KW-1185">Reference proteome</keyword>
<dbReference type="GO" id="GO:0016887">
    <property type="term" value="F:ATP hydrolysis activity"/>
    <property type="evidence" value="ECO:0007669"/>
    <property type="project" value="InterPro"/>
</dbReference>
<dbReference type="SUPFAM" id="SSF52540">
    <property type="entry name" value="P-loop containing nucleoside triphosphate hydrolases"/>
    <property type="match status" value="1"/>
</dbReference>
<dbReference type="Pfam" id="PF00005">
    <property type="entry name" value="ABC_tran"/>
    <property type="match status" value="1"/>
</dbReference>
<evidence type="ECO:0000256" key="1">
    <source>
        <dbReference type="ARBA" id="ARBA00022448"/>
    </source>
</evidence>
<dbReference type="InterPro" id="IPR050093">
    <property type="entry name" value="ABC_SmlMolc_Importer"/>
</dbReference>
<proteinExistence type="predicted"/>
<dbReference type="eggNOG" id="COG1126">
    <property type="taxonomic scope" value="Bacteria"/>
</dbReference>
<dbReference type="InterPro" id="IPR027417">
    <property type="entry name" value="P-loop_NTPase"/>
</dbReference>
<feature type="domain" description="ABC transporter" evidence="4">
    <location>
        <begin position="2"/>
        <end position="223"/>
    </location>
</feature>
<dbReference type="Proteomes" id="UP000019112">
    <property type="component" value="Unassembled WGS sequence"/>
</dbReference>
<dbReference type="AlphaFoldDB" id="W6TEE2"/>
<dbReference type="InterPro" id="IPR003593">
    <property type="entry name" value="AAA+_ATPase"/>
</dbReference>
<dbReference type="STRING" id="1399147.P618_200213"/>
<keyword evidence="3 5" id="KW-0067">ATP-binding</keyword>
<dbReference type="PANTHER" id="PTHR42781">
    <property type="entry name" value="SPERMIDINE/PUTRESCINE IMPORT ATP-BINDING PROTEIN POTA"/>
    <property type="match status" value="1"/>
</dbReference>
<protein>
    <submittedName>
        <fullName evidence="5">Arginine transport ATP-binding protein ArtM</fullName>
    </submittedName>
</protein>
<dbReference type="RefSeq" id="WP_021826950.1">
    <property type="nucleotide sequence ID" value="NZ_AWTR02000027.1"/>
</dbReference>
<comment type="caution">
    <text evidence="5">The sequence shown here is derived from an EMBL/GenBank/DDBJ whole genome shotgun (WGS) entry which is preliminary data.</text>
</comment>
<evidence type="ECO:0000256" key="3">
    <source>
        <dbReference type="ARBA" id="ARBA00022840"/>
    </source>
</evidence>
<accession>W6TEE2</accession>
<sequence length="225" mass="24934">MVDIVNATKCFGEACILQSLNLKISDPEIVGLAGTSGSGKSTLLRCIQGIELLNEGTIQRPVNTGFMFQDFQLFPHMTVWENVTYAPLRQANNQSEIKECLKSAQELLQSLGILSQKNVYPHRLSGGQKQRAALARALIMHPKLLLCDEPTSGLDRSTTKSVIQILKQVHEKGVALLIASHDLHFLCTLSHRIVMMRHGSIVLDVSTQESGFHESSLYQFYKTGD</sequence>
<organism evidence="5 6">
    <name type="scientific">Holospora obtusa F1</name>
    <dbReference type="NCBI Taxonomy" id="1399147"/>
    <lineage>
        <taxon>Bacteria</taxon>
        <taxon>Pseudomonadati</taxon>
        <taxon>Pseudomonadota</taxon>
        <taxon>Alphaproteobacteria</taxon>
        <taxon>Holosporales</taxon>
        <taxon>Holosporaceae</taxon>
        <taxon>Holospora</taxon>
    </lineage>
</organism>
<dbReference type="InterPro" id="IPR017871">
    <property type="entry name" value="ABC_transporter-like_CS"/>
</dbReference>
<dbReference type="Gene3D" id="3.40.50.300">
    <property type="entry name" value="P-loop containing nucleotide triphosphate hydrolases"/>
    <property type="match status" value="1"/>
</dbReference>
<reference evidence="5 6" key="1">
    <citation type="journal article" date="2014" name="FEMS Microbiol. Lett.">
        <title>Draft genome sequences of three Holospora species (Holospora obtusa, Holospora undulata, and Holospora elegans), endonuclear symbiotic bacteria of the ciliate Paramecium caudatum.</title>
        <authorList>
            <person name="Dohra H."/>
            <person name="Tanaka K."/>
            <person name="Suzuki T."/>
            <person name="Fujishima M."/>
            <person name="Suzuki H."/>
        </authorList>
    </citation>
    <scope>NUCLEOTIDE SEQUENCE [LARGE SCALE GENOMIC DNA]</scope>
    <source>
        <strain evidence="5 6">F1</strain>
    </source>
</reference>
<dbReference type="EMBL" id="AWTR02000027">
    <property type="protein sequence ID" value="ETZ07578.1"/>
    <property type="molecule type" value="Genomic_DNA"/>
</dbReference>
<evidence type="ECO:0000259" key="4">
    <source>
        <dbReference type="PROSITE" id="PS50893"/>
    </source>
</evidence>
<dbReference type="GO" id="GO:0005524">
    <property type="term" value="F:ATP binding"/>
    <property type="evidence" value="ECO:0007669"/>
    <property type="project" value="UniProtKB-KW"/>
</dbReference>
<name>W6TEE2_HOLOB</name>
<dbReference type="InterPro" id="IPR003439">
    <property type="entry name" value="ABC_transporter-like_ATP-bd"/>
</dbReference>
<evidence type="ECO:0000313" key="5">
    <source>
        <dbReference type="EMBL" id="ETZ07578.1"/>
    </source>
</evidence>
<keyword evidence="1" id="KW-0813">Transport</keyword>
<dbReference type="PANTHER" id="PTHR42781:SF9">
    <property type="entry name" value="AMINO ACID ABC TRANSPORTER, ATP-BINDING PROTEIN-RELATED"/>
    <property type="match status" value="1"/>
</dbReference>